<dbReference type="OrthoDB" id="660555at2759"/>
<dbReference type="eggNOG" id="KOG0619">
    <property type="taxonomic scope" value="Eukaryota"/>
</dbReference>
<dbReference type="Gene3D" id="3.80.10.10">
    <property type="entry name" value="Ribonuclease Inhibitor"/>
    <property type="match status" value="1"/>
</dbReference>
<dbReference type="FunCoup" id="B3S5G5">
    <property type="interactions" value="2"/>
</dbReference>
<dbReference type="PANTHER" id="PTHR48051">
    <property type="match status" value="1"/>
</dbReference>
<accession>B3S5G5</accession>
<dbReference type="KEGG" id="tad:TRIADDRAFT_59607"/>
<proteinExistence type="predicted"/>
<keyword evidence="1" id="KW-0433">Leucine-rich repeat</keyword>
<organism evidence="4 5">
    <name type="scientific">Trichoplax adhaerens</name>
    <name type="common">Trichoplax reptans</name>
    <dbReference type="NCBI Taxonomy" id="10228"/>
    <lineage>
        <taxon>Eukaryota</taxon>
        <taxon>Metazoa</taxon>
        <taxon>Placozoa</taxon>
        <taxon>Uniplacotomia</taxon>
        <taxon>Trichoplacea</taxon>
        <taxon>Trichoplacidae</taxon>
        <taxon>Trichoplax</taxon>
    </lineage>
</organism>
<dbReference type="AlphaFoldDB" id="B3S5G5"/>
<sequence length="541" mass="60945">MAKSKLLRRPLAPAKSLPPTLGATKEITSTESQVKSPNITTISSDSLSIADSKLSDKQHQVHVLAEDKAEDQAAYLDENQADIGAPTPHTSFVEETSIVGNKLLQSLTLEDIEFVKEAGPDPLPRRRYTKPTKPTAKFNYQDQYGVFIKSNPIFTLDDFKLNPKQVEGNDLTIVARSLMLSKKNYDEMVAIFARNSNKTLKPAQVSVDDIDLPAVKLPRRPYKQLLIESKKEQLDEYVRGHAATPGASSISYTRSSSSWKVDAHTESEYMSKLNESKNEQSQDLDANFPLLAMEGNLDVNPSEAAVFNCMIQAKGFSLSLKAYFISSLPNLSPVFQTLRWLNLSFNNFTEFPSELYELKYLEVLYLRNNPIPEIPTDIDRLSNLKTLGASHCLLNSLPERNLRILNLEGNEIVALPCDVMNLDLKHLYIANNYIHPLFWANYTKNDPQPLKDITAIVFRQSGLHLRYQSLPENIEEILSKERQCLCCGGPIYGEGLKVIRPAGRMFGVHTLPLIFRSCSPYCRIYYNQVAESLIYKAMEES</sequence>
<gene>
    <name evidence="4" type="ORF">TRIADDRAFT_59607</name>
</gene>
<dbReference type="PANTHER" id="PTHR48051:SF46">
    <property type="entry name" value="LEUCINE RICH REPEAT-CONTAINING DOMAIN PROTEIN"/>
    <property type="match status" value="1"/>
</dbReference>
<evidence type="ECO:0000256" key="1">
    <source>
        <dbReference type="ARBA" id="ARBA00022614"/>
    </source>
</evidence>
<evidence type="ECO:0008006" key="6">
    <source>
        <dbReference type="Google" id="ProtNLM"/>
    </source>
</evidence>
<dbReference type="InterPro" id="IPR032675">
    <property type="entry name" value="LRR_dom_sf"/>
</dbReference>
<dbReference type="RefSeq" id="XP_002115674.1">
    <property type="nucleotide sequence ID" value="XM_002115638.1"/>
</dbReference>
<name>B3S5G5_TRIAD</name>
<feature type="compositionally biased region" description="Polar residues" evidence="3">
    <location>
        <begin position="26"/>
        <end position="37"/>
    </location>
</feature>
<evidence type="ECO:0000256" key="2">
    <source>
        <dbReference type="ARBA" id="ARBA00022737"/>
    </source>
</evidence>
<feature type="region of interest" description="Disordered" evidence="3">
    <location>
        <begin position="1"/>
        <end position="37"/>
    </location>
</feature>
<dbReference type="SUPFAM" id="SSF52058">
    <property type="entry name" value="L domain-like"/>
    <property type="match status" value="1"/>
</dbReference>
<dbReference type="HOGENOM" id="CLU_029290_0_0_1"/>
<dbReference type="Proteomes" id="UP000009022">
    <property type="component" value="Unassembled WGS sequence"/>
</dbReference>
<dbReference type="InterPro" id="IPR050216">
    <property type="entry name" value="LRR_domain-containing"/>
</dbReference>
<dbReference type="InterPro" id="IPR001611">
    <property type="entry name" value="Leu-rich_rpt"/>
</dbReference>
<reference evidence="4 5" key="1">
    <citation type="journal article" date="2008" name="Nature">
        <title>The Trichoplax genome and the nature of placozoans.</title>
        <authorList>
            <person name="Srivastava M."/>
            <person name="Begovic E."/>
            <person name="Chapman J."/>
            <person name="Putnam N.H."/>
            <person name="Hellsten U."/>
            <person name="Kawashima T."/>
            <person name="Kuo A."/>
            <person name="Mitros T."/>
            <person name="Salamov A."/>
            <person name="Carpenter M.L."/>
            <person name="Signorovitch A.Y."/>
            <person name="Moreno M.A."/>
            <person name="Kamm K."/>
            <person name="Grimwood J."/>
            <person name="Schmutz J."/>
            <person name="Shapiro H."/>
            <person name="Grigoriev I.V."/>
            <person name="Buss L.W."/>
            <person name="Schierwater B."/>
            <person name="Dellaporta S.L."/>
            <person name="Rokhsar D.S."/>
        </authorList>
    </citation>
    <scope>NUCLEOTIDE SEQUENCE [LARGE SCALE GENOMIC DNA]</scope>
    <source>
        <strain evidence="4 5">Grell-BS-1999</strain>
    </source>
</reference>
<protein>
    <recommendedName>
        <fullName evidence="6">Leucine-rich repeat-containing protein 63</fullName>
    </recommendedName>
</protein>
<dbReference type="PhylomeDB" id="B3S5G5"/>
<evidence type="ECO:0000256" key="3">
    <source>
        <dbReference type="SAM" id="MobiDB-lite"/>
    </source>
</evidence>
<dbReference type="PROSITE" id="PS51450">
    <property type="entry name" value="LRR"/>
    <property type="match status" value="2"/>
</dbReference>
<dbReference type="InParanoid" id="B3S5G5"/>
<dbReference type="STRING" id="10228.B3S5G5"/>
<dbReference type="CTD" id="6756759"/>
<dbReference type="EMBL" id="DS985251">
    <property type="protein sequence ID" value="EDV22037.1"/>
    <property type="molecule type" value="Genomic_DNA"/>
</dbReference>
<dbReference type="GO" id="GO:0005737">
    <property type="term" value="C:cytoplasm"/>
    <property type="evidence" value="ECO:0000318"/>
    <property type="project" value="GO_Central"/>
</dbReference>
<evidence type="ECO:0000313" key="4">
    <source>
        <dbReference type="EMBL" id="EDV22037.1"/>
    </source>
</evidence>
<keyword evidence="2" id="KW-0677">Repeat</keyword>
<evidence type="ECO:0000313" key="5">
    <source>
        <dbReference type="Proteomes" id="UP000009022"/>
    </source>
</evidence>
<keyword evidence="5" id="KW-1185">Reference proteome</keyword>
<dbReference type="GeneID" id="6756759"/>
<dbReference type="Pfam" id="PF13855">
    <property type="entry name" value="LRR_8"/>
    <property type="match status" value="1"/>
</dbReference>